<accession>A0A915K810</accession>
<keyword evidence="1" id="KW-1185">Reference proteome</keyword>
<proteinExistence type="predicted"/>
<sequence length="92" mass="9445">MFGVVGAGFVSVAPKTSRSGRARTVSASGSIETICVWFSVLRLVAWALLSIGEGWAAAPNFGARGRWKENACDSGFEGGPPCGGVRNGGQKA</sequence>
<organism evidence="1 2">
    <name type="scientific">Romanomermis culicivorax</name>
    <name type="common">Nematode worm</name>
    <dbReference type="NCBI Taxonomy" id="13658"/>
    <lineage>
        <taxon>Eukaryota</taxon>
        <taxon>Metazoa</taxon>
        <taxon>Ecdysozoa</taxon>
        <taxon>Nematoda</taxon>
        <taxon>Enoplea</taxon>
        <taxon>Dorylaimia</taxon>
        <taxon>Mermithida</taxon>
        <taxon>Mermithoidea</taxon>
        <taxon>Mermithidae</taxon>
        <taxon>Romanomermis</taxon>
    </lineage>
</organism>
<dbReference type="AlphaFoldDB" id="A0A915K810"/>
<protein>
    <submittedName>
        <fullName evidence="2">Secreted protein</fullName>
    </submittedName>
</protein>
<evidence type="ECO:0000313" key="2">
    <source>
        <dbReference type="WBParaSite" id="nRc.2.0.1.t34493-RA"/>
    </source>
</evidence>
<dbReference type="WBParaSite" id="nRc.2.0.1.t34493-RA">
    <property type="protein sequence ID" value="nRc.2.0.1.t34493-RA"/>
    <property type="gene ID" value="nRc.2.0.1.g34493"/>
</dbReference>
<evidence type="ECO:0000313" key="1">
    <source>
        <dbReference type="Proteomes" id="UP000887565"/>
    </source>
</evidence>
<dbReference type="Proteomes" id="UP000887565">
    <property type="component" value="Unplaced"/>
</dbReference>
<name>A0A915K810_ROMCU</name>
<reference evidence="2" key="1">
    <citation type="submission" date="2022-11" db="UniProtKB">
        <authorList>
            <consortium name="WormBaseParasite"/>
        </authorList>
    </citation>
    <scope>IDENTIFICATION</scope>
</reference>